<organism evidence="8">
    <name type="scientific">seawater metagenome</name>
    <dbReference type="NCBI Taxonomy" id="1561972"/>
    <lineage>
        <taxon>unclassified sequences</taxon>
        <taxon>metagenomes</taxon>
        <taxon>ecological metagenomes</taxon>
    </lineage>
</organism>
<evidence type="ECO:0000256" key="3">
    <source>
        <dbReference type="ARBA" id="ARBA00022448"/>
    </source>
</evidence>
<keyword evidence="3" id="KW-0813">Transport</keyword>
<dbReference type="InterPro" id="IPR018108">
    <property type="entry name" value="MCP_transmembrane"/>
</dbReference>
<reference evidence="8" key="1">
    <citation type="submission" date="2019-09" db="EMBL/GenBank/DDBJ databases">
        <authorList>
            <person name="Needham M D."/>
        </authorList>
    </citation>
    <scope>NUCLEOTIDE SEQUENCE</scope>
</reference>
<evidence type="ECO:0000256" key="5">
    <source>
        <dbReference type="ARBA" id="ARBA00022737"/>
    </source>
</evidence>
<evidence type="ECO:0000256" key="6">
    <source>
        <dbReference type="ARBA" id="ARBA00022989"/>
    </source>
</evidence>
<dbReference type="InterPro" id="IPR023395">
    <property type="entry name" value="MCP_dom_sf"/>
</dbReference>
<keyword evidence="6" id="KW-1133">Transmembrane helix</keyword>
<keyword evidence="7" id="KW-0472">Membrane</keyword>
<dbReference type="EMBL" id="CABVLZ010000014">
    <property type="protein sequence ID" value="VVU95818.1"/>
    <property type="molecule type" value="Genomic_DNA"/>
</dbReference>
<dbReference type="GO" id="GO:0016020">
    <property type="term" value="C:membrane"/>
    <property type="evidence" value="ECO:0007669"/>
    <property type="project" value="UniProtKB-SubCell"/>
</dbReference>
<proteinExistence type="inferred from homology"/>
<dbReference type="PANTHER" id="PTHR45667">
    <property type="entry name" value="S-ADENOSYLMETHIONINE MITOCHONDRIAL CARRIER PROTEIN"/>
    <property type="match status" value="1"/>
</dbReference>
<evidence type="ECO:0000256" key="4">
    <source>
        <dbReference type="ARBA" id="ARBA00022692"/>
    </source>
</evidence>
<comment type="subcellular location">
    <subcellularLocation>
        <location evidence="1">Membrane</location>
        <topology evidence="1">Multi-pass membrane protein</topology>
    </subcellularLocation>
</comment>
<sequence>MTTNNDYKFLLSGGLAGLVEISLTHPLDYIKTKRQEFLHKNMSTNHFYQKIYNGNIRNLYKGISSRLIGIIPMRMIYWGSQGYTRDYLDRNKMKSKYNFFIIGTVGGSCQTIIDNQIEVVKVSKMLDKKLTLKDLSKFNGFLPTLYRNVIFANVLALFCFNSREYDNIEKFAYSAIGGALGSLFSQPFDYAKTITQSGLDNRSTLAIISDGNLSFNKLFAGGLSRAILGFCSMGIGFLSYDSILKLL</sequence>
<keyword evidence="4" id="KW-0812">Transmembrane</keyword>
<evidence type="ECO:0000256" key="1">
    <source>
        <dbReference type="ARBA" id="ARBA00004141"/>
    </source>
</evidence>
<dbReference type="Gene3D" id="1.50.40.10">
    <property type="entry name" value="Mitochondrial carrier domain"/>
    <property type="match status" value="1"/>
</dbReference>
<accession>A0A5E8CKF0</accession>
<dbReference type="SUPFAM" id="SSF103506">
    <property type="entry name" value="Mitochondrial carrier"/>
    <property type="match status" value="1"/>
</dbReference>
<keyword evidence="5" id="KW-0677">Repeat</keyword>
<evidence type="ECO:0000256" key="2">
    <source>
        <dbReference type="ARBA" id="ARBA00006375"/>
    </source>
</evidence>
<name>A0A5E8CKF0_9ZZZZ</name>
<dbReference type="AlphaFoldDB" id="A0A5E8CKF0"/>
<evidence type="ECO:0000313" key="8">
    <source>
        <dbReference type="EMBL" id="VVU95818.1"/>
    </source>
</evidence>
<dbReference type="PROSITE" id="PS50920">
    <property type="entry name" value="SOLCAR"/>
    <property type="match status" value="1"/>
</dbReference>
<dbReference type="Pfam" id="PF00153">
    <property type="entry name" value="Mito_carr"/>
    <property type="match status" value="1"/>
</dbReference>
<evidence type="ECO:0000256" key="7">
    <source>
        <dbReference type="ARBA" id="ARBA00023136"/>
    </source>
</evidence>
<gene>
    <name evidence="8" type="ORF">CPAV1605_1607</name>
</gene>
<protein>
    <submittedName>
        <fullName evidence="8">Mitochondrial carrier protein</fullName>
    </submittedName>
</protein>
<comment type="similarity">
    <text evidence="2">Belongs to the mitochondrial carrier (TC 2.A.29) family.</text>
</comment>